<name>A0ACC1BV86_9ROSI</name>
<evidence type="ECO:0000313" key="1">
    <source>
        <dbReference type="EMBL" id="KAJ0103057.1"/>
    </source>
</evidence>
<sequence>MAIIFDVLVFKKMQIQLQGTIYIEMKIFWAHFMPNGEYWTSIRGNTRLPLVLSKSWAFL</sequence>
<gene>
    <name evidence="1" type="ORF">Patl1_05568</name>
</gene>
<organism evidence="1 2">
    <name type="scientific">Pistacia atlantica</name>
    <dbReference type="NCBI Taxonomy" id="434234"/>
    <lineage>
        <taxon>Eukaryota</taxon>
        <taxon>Viridiplantae</taxon>
        <taxon>Streptophyta</taxon>
        <taxon>Embryophyta</taxon>
        <taxon>Tracheophyta</taxon>
        <taxon>Spermatophyta</taxon>
        <taxon>Magnoliopsida</taxon>
        <taxon>eudicotyledons</taxon>
        <taxon>Gunneridae</taxon>
        <taxon>Pentapetalae</taxon>
        <taxon>rosids</taxon>
        <taxon>malvids</taxon>
        <taxon>Sapindales</taxon>
        <taxon>Anacardiaceae</taxon>
        <taxon>Pistacia</taxon>
    </lineage>
</organism>
<accession>A0ACC1BV86</accession>
<dbReference type="EMBL" id="CM047899">
    <property type="protein sequence ID" value="KAJ0103057.1"/>
    <property type="molecule type" value="Genomic_DNA"/>
</dbReference>
<protein>
    <submittedName>
        <fullName evidence="1">Uncharacterized protein</fullName>
    </submittedName>
</protein>
<keyword evidence="2" id="KW-1185">Reference proteome</keyword>
<evidence type="ECO:0000313" key="2">
    <source>
        <dbReference type="Proteomes" id="UP001164250"/>
    </source>
</evidence>
<dbReference type="Proteomes" id="UP001164250">
    <property type="component" value="Chromosome 3"/>
</dbReference>
<proteinExistence type="predicted"/>
<reference evidence="2" key="1">
    <citation type="journal article" date="2023" name="G3 (Bethesda)">
        <title>Genome assembly and association tests identify interacting loci associated with vigor, precocity, and sex in interspecific pistachio rootstocks.</title>
        <authorList>
            <person name="Palmer W."/>
            <person name="Jacygrad E."/>
            <person name="Sagayaradj S."/>
            <person name="Cavanaugh K."/>
            <person name="Han R."/>
            <person name="Bertier L."/>
            <person name="Beede B."/>
            <person name="Kafkas S."/>
            <person name="Golino D."/>
            <person name="Preece J."/>
            <person name="Michelmore R."/>
        </authorList>
    </citation>
    <scope>NUCLEOTIDE SEQUENCE [LARGE SCALE GENOMIC DNA]</scope>
</reference>
<comment type="caution">
    <text evidence="1">The sequence shown here is derived from an EMBL/GenBank/DDBJ whole genome shotgun (WGS) entry which is preliminary data.</text>
</comment>